<feature type="transmembrane region" description="Helical" evidence="2">
    <location>
        <begin position="62"/>
        <end position="83"/>
    </location>
</feature>
<evidence type="ECO:0000256" key="1">
    <source>
        <dbReference type="ARBA" id="ARBA00012528"/>
    </source>
</evidence>
<proteinExistence type="predicted"/>
<dbReference type="GO" id="GO:0052621">
    <property type="term" value="F:diguanylate cyclase activity"/>
    <property type="evidence" value="ECO:0007669"/>
    <property type="project" value="UniProtKB-EC"/>
</dbReference>
<feature type="transmembrane region" description="Helical" evidence="2">
    <location>
        <begin position="6"/>
        <end position="25"/>
    </location>
</feature>
<dbReference type="GO" id="GO:0043709">
    <property type="term" value="P:cell adhesion involved in single-species biofilm formation"/>
    <property type="evidence" value="ECO:0007669"/>
    <property type="project" value="TreeGrafter"/>
</dbReference>
<dbReference type="Gene3D" id="3.30.70.270">
    <property type="match status" value="1"/>
</dbReference>
<dbReference type="InterPro" id="IPR043128">
    <property type="entry name" value="Rev_trsase/Diguanyl_cyclase"/>
</dbReference>
<evidence type="ECO:0000256" key="2">
    <source>
        <dbReference type="SAM" id="Phobius"/>
    </source>
</evidence>
<dbReference type="NCBIfam" id="TIGR00254">
    <property type="entry name" value="GGDEF"/>
    <property type="match status" value="1"/>
</dbReference>
<evidence type="ECO:0000313" key="5">
    <source>
        <dbReference type="Proteomes" id="UP000198992"/>
    </source>
</evidence>
<dbReference type="FunFam" id="3.30.70.270:FF:000001">
    <property type="entry name" value="Diguanylate cyclase domain protein"/>
    <property type="match status" value="1"/>
</dbReference>
<dbReference type="Proteomes" id="UP000198992">
    <property type="component" value="Unassembled WGS sequence"/>
</dbReference>
<dbReference type="PANTHER" id="PTHR45138">
    <property type="entry name" value="REGULATORY COMPONENTS OF SENSORY TRANSDUCTION SYSTEM"/>
    <property type="match status" value="1"/>
</dbReference>
<keyword evidence="2" id="KW-0472">Membrane</keyword>
<feature type="transmembrane region" description="Helical" evidence="2">
    <location>
        <begin position="190"/>
        <end position="211"/>
    </location>
</feature>
<keyword evidence="2" id="KW-0812">Transmembrane</keyword>
<dbReference type="AlphaFoldDB" id="A0A1H5FYI1"/>
<dbReference type="PANTHER" id="PTHR45138:SF24">
    <property type="entry name" value="DIGUANYLATE CYCLASE DGCC-RELATED"/>
    <property type="match status" value="1"/>
</dbReference>
<feature type="transmembrane region" description="Helical" evidence="2">
    <location>
        <begin position="95"/>
        <end position="115"/>
    </location>
</feature>
<dbReference type="SUPFAM" id="SSF55073">
    <property type="entry name" value="Nucleotide cyclase"/>
    <property type="match status" value="1"/>
</dbReference>
<dbReference type="InterPro" id="IPR029787">
    <property type="entry name" value="Nucleotide_cyclase"/>
</dbReference>
<organism evidence="4 5">
    <name type="scientific">Bradyrhizobium erythrophlei</name>
    <dbReference type="NCBI Taxonomy" id="1437360"/>
    <lineage>
        <taxon>Bacteria</taxon>
        <taxon>Pseudomonadati</taxon>
        <taxon>Pseudomonadota</taxon>
        <taxon>Alphaproteobacteria</taxon>
        <taxon>Hyphomicrobiales</taxon>
        <taxon>Nitrobacteraceae</taxon>
        <taxon>Bradyrhizobium</taxon>
    </lineage>
</organism>
<dbReference type="PROSITE" id="PS50887">
    <property type="entry name" value="GGDEF"/>
    <property type="match status" value="1"/>
</dbReference>
<keyword evidence="2" id="KW-1133">Transmembrane helix</keyword>
<dbReference type="EMBL" id="FNTH01000001">
    <property type="protein sequence ID" value="SEE08493.1"/>
    <property type="molecule type" value="Genomic_DNA"/>
</dbReference>
<dbReference type="CDD" id="cd01949">
    <property type="entry name" value="GGDEF"/>
    <property type="match status" value="1"/>
</dbReference>
<dbReference type="RefSeq" id="WP_092124172.1">
    <property type="nucleotide sequence ID" value="NZ_FNTH01000001.1"/>
</dbReference>
<gene>
    <name evidence="4" type="ORF">SAMN05444164_6844</name>
</gene>
<dbReference type="SMART" id="SM00267">
    <property type="entry name" value="GGDEF"/>
    <property type="match status" value="1"/>
</dbReference>
<dbReference type="InterPro" id="IPR050469">
    <property type="entry name" value="Diguanylate_Cyclase"/>
</dbReference>
<evidence type="ECO:0000313" key="4">
    <source>
        <dbReference type="EMBL" id="SEE08493.1"/>
    </source>
</evidence>
<evidence type="ECO:0000259" key="3">
    <source>
        <dbReference type="PROSITE" id="PS50887"/>
    </source>
</evidence>
<name>A0A1H5FYI1_9BRAD</name>
<feature type="domain" description="GGDEF" evidence="3">
    <location>
        <begin position="252"/>
        <end position="386"/>
    </location>
</feature>
<dbReference type="EC" id="2.7.7.65" evidence="1"/>
<sequence>MLSVPTLWTVFVINFLALGLIWAYVARSYPAFGAARFWTASTFVASAGAACAMLRVMMTDSLLPLLAAGTLMVFAAGLAAMGIERFYGKPVGWRSTVLSTGFAFAGLGFFIFAYNSMPMRILVYTVAQVTPFALTLKLLLSPENGRVNPGARLAGIVASVLICIYALRLVGAVLEPGEFTFVRFSASQSLVILLMVFLSMALNFGFLLMAIDRLRNEVADLALLDDLTGVGNRRHLLQRLTEECARSDRNGEAFALLVIDLDGFKGINDTHGHAAGDACLQHFTLMAQTRLRPGDMLARTGGDEFCIVLPSSTLREGAMIARRVLEVCRADAEQCTGNDIPIAVSIGVAQWTREIGLHPDRLVAAADHALYDAKKGGKNGYATYEPKLPSEMVALVEETLRKRA</sequence>
<reference evidence="4 5" key="1">
    <citation type="submission" date="2016-10" db="EMBL/GenBank/DDBJ databases">
        <authorList>
            <person name="de Groot N.N."/>
        </authorList>
    </citation>
    <scope>NUCLEOTIDE SEQUENCE [LARGE SCALE GENOMIC DNA]</scope>
    <source>
        <strain evidence="4 5">MT12</strain>
    </source>
</reference>
<accession>A0A1H5FYI1</accession>
<dbReference type="Pfam" id="PF00990">
    <property type="entry name" value="GGDEF"/>
    <property type="match status" value="1"/>
</dbReference>
<protein>
    <recommendedName>
        <fullName evidence="1">diguanylate cyclase</fullName>
        <ecNumber evidence="1">2.7.7.65</ecNumber>
    </recommendedName>
</protein>
<feature type="transmembrane region" description="Helical" evidence="2">
    <location>
        <begin position="37"/>
        <end position="56"/>
    </location>
</feature>
<feature type="transmembrane region" description="Helical" evidence="2">
    <location>
        <begin position="152"/>
        <end position="170"/>
    </location>
</feature>
<dbReference type="InterPro" id="IPR000160">
    <property type="entry name" value="GGDEF_dom"/>
</dbReference>
<dbReference type="GO" id="GO:0005886">
    <property type="term" value="C:plasma membrane"/>
    <property type="evidence" value="ECO:0007669"/>
    <property type="project" value="TreeGrafter"/>
</dbReference>
<dbReference type="GO" id="GO:1902201">
    <property type="term" value="P:negative regulation of bacterial-type flagellum-dependent cell motility"/>
    <property type="evidence" value="ECO:0007669"/>
    <property type="project" value="TreeGrafter"/>
</dbReference>
<dbReference type="OrthoDB" id="9812260at2"/>